<sequence length="152" mass="17354">MYASSTDASELSSALAVYLFAFTPLHSSSRFASPPRSSHSSAVFLSPLCFSPVQSCPRRPQGHHPHQSRQIRVRVWHHRRLHRLLRRPLRFAWIRGTLLPIGAFWLLNFTIPLHCTLSQHQIPWPIVTSHPFHASSIPIIVSNYARAIIIIQ</sequence>
<name>A0AA39MF00_9AGAR</name>
<comment type="caution">
    <text evidence="1">The sequence shown here is derived from an EMBL/GenBank/DDBJ whole genome shotgun (WGS) entry which is preliminary data.</text>
</comment>
<dbReference type="Proteomes" id="UP001175226">
    <property type="component" value="Unassembled WGS sequence"/>
</dbReference>
<dbReference type="EMBL" id="JAUEPT010000124">
    <property type="protein sequence ID" value="KAK0431045.1"/>
    <property type="molecule type" value="Genomic_DNA"/>
</dbReference>
<proteinExistence type="predicted"/>
<evidence type="ECO:0000313" key="1">
    <source>
        <dbReference type="EMBL" id="KAK0431045.1"/>
    </source>
</evidence>
<evidence type="ECO:0000313" key="2">
    <source>
        <dbReference type="Proteomes" id="UP001175226"/>
    </source>
</evidence>
<organism evidence="1 2">
    <name type="scientific">Armillaria borealis</name>
    <dbReference type="NCBI Taxonomy" id="47425"/>
    <lineage>
        <taxon>Eukaryota</taxon>
        <taxon>Fungi</taxon>
        <taxon>Dikarya</taxon>
        <taxon>Basidiomycota</taxon>
        <taxon>Agaricomycotina</taxon>
        <taxon>Agaricomycetes</taxon>
        <taxon>Agaricomycetidae</taxon>
        <taxon>Agaricales</taxon>
        <taxon>Marasmiineae</taxon>
        <taxon>Physalacriaceae</taxon>
        <taxon>Armillaria</taxon>
    </lineage>
</organism>
<protein>
    <submittedName>
        <fullName evidence="1">Uncharacterized protein</fullName>
    </submittedName>
</protein>
<reference evidence="1" key="1">
    <citation type="submission" date="2023-06" db="EMBL/GenBank/DDBJ databases">
        <authorList>
            <consortium name="Lawrence Berkeley National Laboratory"/>
            <person name="Ahrendt S."/>
            <person name="Sahu N."/>
            <person name="Indic B."/>
            <person name="Wong-Bajracharya J."/>
            <person name="Merenyi Z."/>
            <person name="Ke H.-M."/>
            <person name="Monk M."/>
            <person name="Kocsube S."/>
            <person name="Drula E."/>
            <person name="Lipzen A."/>
            <person name="Balint B."/>
            <person name="Henrissat B."/>
            <person name="Andreopoulos B."/>
            <person name="Martin F.M."/>
            <person name="Harder C.B."/>
            <person name="Rigling D."/>
            <person name="Ford K.L."/>
            <person name="Foster G.D."/>
            <person name="Pangilinan J."/>
            <person name="Papanicolaou A."/>
            <person name="Barry K."/>
            <person name="LaButti K."/>
            <person name="Viragh M."/>
            <person name="Koriabine M."/>
            <person name="Yan M."/>
            <person name="Riley R."/>
            <person name="Champramary S."/>
            <person name="Plett K.L."/>
            <person name="Tsai I.J."/>
            <person name="Slot J."/>
            <person name="Sipos G."/>
            <person name="Plett J."/>
            <person name="Nagy L.G."/>
            <person name="Grigoriev I.V."/>
        </authorList>
    </citation>
    <scope>NUCLEOTIDE SEQUENCE</scope>
    <source>
        <strain evidence="1">FPL87.14</strain>
    </source>
</reference>
<gene>
    <name evidence="1" type="ORF">EV421DRAFT_200305</name>
</gene>
<accession>A0AA39MF00</accession>
<keyword evidence="2" id="KW-1185">Reference proteome</keyword>
<dbReference type="AlphaFoldDB" id="A0AA39MF00"/>